<feature type="compositionally biased region" description="Basic and acidic residues" evidence="9">
    <location>
        <begin position="852"/>
        <end position="861"/>
    </location>
</feature>
<accession>A0A951QE25</accession>
<reference evidence="14" key="1">
    <citation type="submission" date="2021-05" db="EMBL/GenBank/DDBJ databases">
        <authorList>
            <person name="Pietrasiak N."/>
            <person name="Ward R."/>
            <person name="Stajich J.E."/>
            <person name="Kurbessoian T."/>
        </authorList>
    </citation>
    <scope>NUCLEOTIDE SEQUENCE</scope>
    <source>
        <strain evidence="14">UHER 2000/2452</strain>
    </source>
</reference>
<dbReference type="Pfam" id="PF01627">
    <property type="entry name" value="Hpt"/>
    <property type="match status" value="1"/>
</dbReference>
<gene>
    <name evidence="14" type="ORF">KME15_15405</name>
</gene>
<dbReference type="InterPro" id="IPR008207">
    <property type="entry name" value="Sig_transdc_His_kin_Hpt_dom"/>
</dbReference>
<evidence type="ECO:0000256" key="8">
    <source>
        <dbReference type="PROSITE-ProRule" id="PRU00169"/>
    </source>
</evidence>
<feature type="compositionally biased region" description="Low complexity" evidence="9">
    <location>
        <begin position="315"/>
        <end position="327"/>
    </location>
</feature>
<keyword evidence="5" id="KW-0418">Kinase</keyword>
<evidence type="ECO:0000256" key="2">
    <source>
        <dbReference type="ARBA" id="ARBA00012438"/>
    </source>
</evidence>
<feature type="modified residue" description="Phosphohistidine" evidence="7">
    <location>
        <position position="49"/>
    </location>
</feature>
<dbReference type="Pfam" id="PF02518">
    <property type="entry name" value="HATPase_c"/>
    <property type="match status" value="1"/>
</dbReference>
<evidence type="ECO:0000256" key="7">
    <source>
        <dbReference type="PROSITE-ProRule" id="PRU00110"/>
    </source>
</evidence>
<dbReference type="SMART" id="SM00387">
    <property type="entry name" value="HATPase_c"/>
    <property type="match status" value="1"/>
</dbReference>
<dbReference type="SUPFAM" id="SSF47226">
    <property type="entry name" value="Histidine-containing phosphotransfer domain, HPT domain"/>
    <property type="match status" value="1"/>
</dbReference>
<feature type="region of interest" description="Disordered" evidence="9">
    <location>
        <begin position="1023"/>
        <end position="1050"/>
    </location>
</feature>
<dbReference type="CDD" id="cd16916">
    <property type="entry name" value="HATPase_CheA-like"/>
    <property type="match status" value="1"/>
</dbReference>
<dbReference type="PROSITE" id="PS50109">
    <property type="entry name" value="HIS_KIN"/>
    <property type="match status" value="1"/>
</dbReference>
<feature type="region of interest" description="Disordered" evidence="9">
    <location>
        <begin position="315"/>
        <end position="354"/>
    </location>
</feature>
<feature type="domain" description="CheW-like" evidence="12">
    <location>
        <begin position="1439"/>
        <end position="1583"/>
    </location>
</feature>
<dbReference type="InterPro" id="IPR036097">
    <property type="entry name" value="HisK_dim/P_sf"/>
</dbReference>
<evidence type="ECO:0000259" key="11">
    <source>
        <dbReference type="PROSITE" id="PS50110"/>
    </source>
</evidence>
<feature type="compositionally biased region" description="Low complexity" evidence="9">
    <location>
        <begin position="511"/>
        <end position="524"/>
    </location>
</feature>
<feature type="compositionally biased region" description="Polar residues" evidence="9">
    <location>
        <begin position="1066"/>
        <end position="1093"/>
    </location>
</feature>
<dbReference type="GO" id="GO:0000155">
    <property type="term" value="F:phosphorelay sensor kinase activity"/>
    <property type="evidence" value="ECO:0007669"/>
    <property type="project" value="InterPro"/>
</dbReference>
<sequence length="1739" mass="190527">MLSEQQQRIMGYFIEEAKDHLNTLEQGLLNLQSTIADPEMVSEVFRAAHSVKGGAAMLGLTSIQHTAHRLEDYFKILKECPVKVDQRLESLFLRVFDTLQELVDQLQGPFGLTDDRAQEAMAEVEPVFAELGQHLTLLVSQSGSALPEDLELPIAAPVKPAPKPPAIAREESALQLIFQSDVPAQLREMLQVFKQADTSDSRQRLQQICRTLSRLGEQLDLPNWCTLLGMAEGAIGNPDNTYRTLAPVVIKEIKRAQEQVLVGDQAAITAGQALLELMPPQAEDEITDTFDDLLAAVDVAQPLSDLNEPSIFDDFSDFADSSTPSPFEADLSDPLSDNWFNPEPPELPNERDQSDVLPASTLDSQEAEGLDFDLRSPKAERAELDFSALDFSSNTTQEMASDSLLPLEESGLPQASGNLNSSSSLLQEGDEYLGSEMSAIELNSLADLFEGEVPNLGLSWEEEPVDRATEQFSETSEVGASNDFSDFLFDQDGVEDLVLDGFEEEDLSGLLESSSQSFNISQSSDPAGNESETDRLFETIEASGHELQFEIDSSQPEDFADALFGNSTQPDETEEDLFGVSTTGSRNADAFENLDDLMAGLEDIPTTDLPADTAASELGELDAIFGEALTSGSLFEDSFEEPELESLSQTEQSSRLDLPADPWEDAAIALPLEAGSTTELSTSEEFSWFENPSTSADLNSSSPENFDENFGSENFGSENFNSADQAEQVDDLDLNPFFESEPAEGAIADELDQSSAMNLSNFLEDDDSSFSLDLSMDLPTPVLEDVSEDFKQSDLTSNLGSLELDSLDLDSSELDGSASDLDAIFGSENSVDVEAAPFDFSFDGNEVGSGSDRAELNHHEPDEDTEPSEPNSSDLDWITFPEPEPIALSGSLVEASDVEISDTEASDAEIFDTLEPIDLLEPDAASSSESIQQADFDPFFAIDPEVSIQENIQGFESAEDEMPDAEMSLSESLSEEITLDTEDDFADLEAMLEDSALGEVSQANAELAVQEDDFADLEAMLGEEPSHASSQTIASSQIGQITESSEAEDEFGDLEDLLEDVKQKLGGSSAQRSNRQASTPANRRTNRRNVLSDQTMRVSVKHLDNLNNLVGEMVVNRNSLEQAQERLRQFLDNLLYQVQQLSDVGQRMRDLYERSLLESSLLSNRRSYHLSPQSSFAPAPSNHATGASFDALEMDRFTGFHTLSQEMIELIVRVRESASDIDFVVEESDQVTRNFRQITTQLQEGLTRSRMVPFAQTADRLPRGVRDNSLKYGKQSELHIEGRDTLIDKMIVEQLYDPMTHLVNNAVAHGIETPAVRVAGGKPPTGKITIRAFHQGNQTIISVSDDGGGIDPDYVKSKAVARGLVTPAEAKEMTRLDVYDLLFHHGFSTADQVDDLKGRGVGLDVVRSNLNEIRGVISIDSTIGKGTTFTIRLPLTLSISKALCCISNRARVAFPMDGVEDMLDVPKERIQTDEQGGTSIYWRDALLPFQSLSTLLGYNRMLGRGSVYGGNQEEDIISIVVLRSAGNYLALQVDQVLGEQEIVIKQLEGPVPKPVGVAGATVLGDGRIMPIADVLELIDLSEGRIRREAGSSLWDKSDELPPEPADLKTEPTVLIVDDSITVRELLSMTFNKVGYRVEQARDGQEAWEKLRSGLPCDLVFCDIEMPRMDGLELLSRIQKDPALAHLPIAMLTSRGADRHRQMAVQLGAKGYFTKPYLEEGLLDAAQRMLKGEVLVNTNL</sequence>
<dbReference type="SUPFAM" id="SSF47384">
    <property type="entry name" value="Homodimeric domain of signal transducing histidine kinase"/>
    <property type="match status" value="1"/>
</dbReference>
<dbReference type="InterPro" id="IPR036641">
    <property type="entry name" value="HPT_dom_sf"/>
</dbReference>
<dbReference type="SUPFAM" id="SSF55874">
    <property type="entry name" value="ATPase domain of HSP90 chaperone/DNA topoisomerase II/histidine kinase"/>
    <property type="match status" value="1"/>
</dbReference>
<dbReference type="Gene3D" id="2.30.30.40">
    <property type="entry name" value="SH3 Domains"/>
    <property type="match status" value="1"/>
</dbReference>
<dbReference type="PROSITE" id="PS50110">
    <property type="entry name" value="RESPONSE_REGULATORY"/>
    <property type="match status" value="1"/>
</dbReference>
<feature type="domain" description="Histidine kinase" evidence="10">
    <location>
        <begin position="1224"/>
        <end position="1437"/>
    </location>
</feature>
<evidence type="ECO:0000313" key="15">
    <source>
        <dbReference type="Proteomes" id="UP000757435"/>
    </source>
</evidence>
<dbReference type="InterPro" id="IPR001789">
    <property type="entry name" value="Sig_transdc_resp-reg_receiver"/>
</dbReference>
<feature type="region of interest" description="Disordered" evidence="9">
    <location>
        <begin position="1065"/>
        <end position="1093"/>
    </location>
</feature>
<dbReference type="Pfam" id="PF00072">
    <property type="entry name" value="Response_reg"/>
    <property type="match status" value="1"/>
</dbReference>
<dbReference type="InterPro" id="IPR005467">
    <property type="entry name" value="His_kinase_dom"/>
</dbReference>
<dbReference type="SMART" id="SM00260">
    <property type="entry name" value="CheW"/>
    <property type="match status" value="1"/>
</dbReference>
<dbReference type="PROSITE" id="PS50894">
    <property type="entry name" value="HPT"/>
    <property type="match status" value="1"/>
</dbReference>
<comment type="catalytic activity">
    <reaction evidence="1">
        <text>ATP + protein L-histidine = ADP + protein N-phospho-L-histidine.</text>
        <dbReference type="EC" id="2.7.13.3"/>
    </reaction>
</comment>
<proteinExistence type="predicted"/>
<dbReference type="InterPro" id="IPR036061">
    <property type="entry name" value="CheW-like_dom_sf"/>
</dbReference>
<keyword evidence="6" id="KW-0902">Two-component regulatory system</keyword>
<dbReference type="InterPro" id="IPR011006">
    <property type="entry name" value="CheY-like_superfamily"/>
</dbReference>
<keyword evidence="4" id="KW-0808">Transferase</keyword>
<name>A0A951QE25_9CYAN</name>
<dbReference type="InterPro" id="IPR036890">
    <property type="entry name" value="HATPase_C_sf"/>
</dbReference>
<dbReference type="GO" id="GO:0005737">
    <property type="term" value="C:cytoplasm"/>
    <property type="evidence" value="ECO:0007669"/>
    <property type="project" value="InterPro"/>
</dbReference>
<dbReference type="SMART" id="SM00073">
    <property type="entry name" value="HPT"/>
    <property type="match status" value="1"/>
</dbReference>
<dbReference type="SUPFAM" id="SSF50341">
    <property type="entry name" value="CheW-like"/>
    <property type="match status" value="1"/>
</dbReference>
<evidence type="ECO:0000259" key="10">
    <source>
        <dbReference type="PROSITE" id="PS50109"/>
    </source>
</evidence>
<dbReference type="SUPFAM" id="SSF52172">
    <property type="entry name" value="CheY-like"/>
    <property type="match status" value="1"/>
</dbReference>
<evidence type="ECO:0000259" key="13">
    <source>
        <dbReference type="PROSITE" id="PS50894"/>
    </source>
</evidence>
<dbReference type="CDD" id="cd00731">
    <property type="entry name" value="CheA_reg"/>
    <property type="match status" value="1"/>
</dbReference>
<dbReference type="Gene3D" id="3.40.50.2300">
    <property type="match status" value="1"/>
</dbReference>
<dbReference type="PANTHER" id="PTHR43395">
    <property type="entry name" value="SENSOR HISTIDINE KINASE CHEA"/>
    <property type="match status" value="1"/>
</dbReference>
<dbReference type="PROSITE" id="PS50851">
    <property type="entry name" value="CHEW"/>
    <property type="match status" value="1"/>
</dbReference>
<dbReference type="InterPro" id="IPR037006">
    <property type="entry name" value="CheA-like_homodim_sf"/>
</dbReference>
<feature type="region of interest" description="Disordered" evidence="9">
    <location>
        <begin position="842"/>
        <end position="877"/>
    </location>
</feature>
<evidence type="ECO:0000256" key="1">
    <source>
        <dbReference type="ARBA" id="ARBA00000085"/>
    </source>
</evidence>
<dbReference type="Gene3D" id="1.10.287.560">
    <property type="entry name" value="Histidine kinase CheA-like, homodimeric domain"/>
    <property type="match status" value="1"/>
</dbReference>
<dbReference type="SMART" id="SM01231">
    <property type="entry name" value="H-kinase_dim"/>
    <property type="match status" value="1"/>
</dbReference>
<evidence type="ECO:0000256" key="3">
    <source>
        <dbReference type="ARBA" id="ARBA00022553"/>
    </source>
</evidence>
<reference evidence="14" key="2">
    <citation type="journal article" date="2022" name="Microbiol. Resour. Announc.">
        <title>Metagenome Sequencing to Explore Phylogenomics of Terrestrial Cyanobacteria.</title>
        <authorList>
            <person name="Ward R.D."/>
            <person name="Stajich J.E."/>
            <person name="Johansen J.R."/>
            <person name="Huntemann M."/>
            <person name="Clum A."/>
            <person name="Foster B."/>
            <person name="Foster B."/>
            <person name="Roux S."/>
            <person name="Palaniappan K."/>
            <person name="Varghese N."/>
            <person name="Mukherjee S."/>
            <person name="Reddy T.B.K."/>
            <person name="Daum C."/>
            <person name="Copeland A."/>
            <person name="Chen I.A."/>
            <person name="Ivanova N.N."/>
            <person name="Kyrpides N.C."/>
            <person name="Shapiro N."/>
            <person name="Eloe-Fadrosh E.A."/>
            <person name="Pietrasiak N."/>
        </authorList>
    </citation>
    <scope>NUCLEOTIDE SEQUENCE</scope>
    <source>
        <strain evidence="14">UHER 2000/2452</strain>
    </source>
</reference>
<dbReference type="InterPro" id="IPR003594">
    <property type="entry name" value="HATPase_dom"/>
</dbReference>
<feature type="compositionally biased region" description="Polar residues" evidence="9">
    <location>
        <begin position="690"/>
        <end position="704"/>
    </location>
</feature>
<feature type="region of interest" description="Disordered" evidence="9">
    <location>
        <begin position="511"/>
        <end position="532"/>
    </location>
</feature>
<dbReference type="InterPro" id="IPR004358">
    <property type="entry name" value="Sig_transdc_His_kin-like_C"/>
</dbReference>
<dbReference type="InterPro" id="IPR002545">
    <property type="entry name" value="CheW-lke_dom"/>
</dbReference>
<dbReference type="Gene3D" id="1.20.120.160">
    <property type="entry name" value="HPT domain"/>
    <property type="match status" value="1"/>
</dbReference>
<organism evidence="14 15">
    <name type="scientific">Drouetiella hepatica Uher 2000/2452</name>
    <dbReference type="NCBI Taxonomy" id="904376"/>
    <lineage>
        <taxon>Bacteria</taxon>
        <taxon>Bacillati</taxon>
        <taxon>Cyanobacteriota</taxon>
        <taxon>Cyanophyceae</taxon>
        <taxon>Oculatellales</taxon>
        <taxon>Oculatellaceae</taxon>
        <taxon>Drouetiella</taxon>
    </lineage>
</organism>
<dbReference type="SMART" id="SM00448">
    <property type="entry name" value="REC"/>
    <property type="match status" value="1"/>
</dbReference>
<evidence type="ECO:0000256" key="5">
    <source>
        <dbReference type="ARBA" id="ARBA00022777"/>
    </source>
</evidence>
<evidence type="ECO:0000256" key="9">
    <source>
        <dbReference type="SAM" id="MobiDB-lite"/>
    </source>
</evidence>
<dbReference type="Proteomes" id="UP000757435">
    <property type="component" value="Unassembled WGS sequence"/>
</dbReference>
<dbReference type="CDD" id="cd00088">
    <property type="entry name" value="HPT"/>
    <property type="match status" value="1"/>
</dbReference>
<evidence type="ECO:0000259" key="12">
    <source>
        <dbReference type="PROSITE" id="PS50851"/>
    </source>
</evidence>
<dbReference type="PANTHER" id="PTHR43395:SF1">
    <property type="entry name" value="CHEMOTAXIS PROTEIN CHEA"/>
    <property type="match status" value="1"/>
</dbReference>
<dbReference type="Pfam" id="PF01584">
    <property type="entry name" value="CheW"/>
    <property type="match status" value="1"/>
</dbReference>
<feature type="modified residue" description="4-aspartylphosphate" evidence="8">
    <location>
        <position position="1662"/>
    </location>
</feature>
<dbReference type="PRINTS" id="PR00344">
    <property type="entry name" value="BCTRLSENSOR"/>
</dbReference>
<dbReference type="Gene3D" id="3.30.565.10">
    <property type="entry name" value="Histidine kinase-like ATPase, C-terminal domain"/>
    <property type="match status" value="1"/>
</dbReference>
<dbReference type="InterPro" id="IPR051315">
    <property type="entry name" value="Bact_Chemotaxis_CheA"/>
</dbReference>
<feature type="region of interest" description="Disordered" evidence="9">
    <location>
        <begin position="638"/>
        <end position="657"/>
    </location>
</feature>
<protein>
    <recommendedName>
        <fullName evidence="2">histidine kinase</fullName>
        <ecNumber evidence="2">2.7.13.3</ecNumber>
    </recommendedName>
</protein>
<dbReference type="EMBL" id="JAHHHD010000017">
    <property type="protein sequence ID" value="MBW4660061.1"/>
    <property type="molecule type" value="Genomic_DNA"/>
</dbReference>
<feature type="domain" description="Response regulatory" evidence="11">
    <location>
        <begin position="1612"/>
        <end position="1729"/>
    </location>
</feature>
<dbReference type="Pfam" id="PF02895">
    <property type="entry name" value="H-kinase_dim"/>
    <property type="match status" value="1"/>
</dbReference>
<feature type="region of interest" description="Disordered" evidence="9">
    <location>
        <begin position="679"/>
        <end position="719"/>
    </location>
</feature>
<evidence type="ECO:0000256" key="4">
    <source>
        <dbReference type="ARBA" id="ARBA00022679"/>
    </source>
</evidence>
<dbReference type="FunFam" id="3.30.565.10:FF:000016">
    <property type="entry name" value="Chemotaxis protein CheA, putative"/>
    <property type="match status" value="1"/>
</dbReference>
<dbReference type="InterPro" id="IPR004105">
    <property type="entry name" value="CheA-like_dim"/>
</dbReference>
<keyword evidence="3 8" id="KW-0597">Phosphoprotein</keyword>
<feature type="compositionally biased region" description="Polar residues" evidence="9">
    <location>
        <begin position="1027"/>
        <end position="1044"/>
    </location>
</feature>
<comment type="caution">
    <text evidence="14">The sequence shown here is derived from an EMBL/GenBank/DDBJ whole genome shotgun (WGS) entry which is preliminary data.</text>
</comment>
<feature type="domain" description="HPt" evidence="13">
    <location>
        <begin position="2"/>
        <end position="109"/>
    </location>
</feature>
<dbReference type="EC" id="2.7.13.3" evidence="2"/>
<evidence type="ECO:0000313" key="14">
    <source>
        <dbReference type="EMBL" id="MBW4660061.1"/>
    </source>
</evidence>
<evidence type="ECO:0000256" key="6">
    <source>
        <dbReference type="ARBA" id="ARBA00023012"/>
    </source>
</evidence>
<dbReference type="GO" id="GO:0006935">
    <property type="term" value="P:chemotaxis"/>
    <property type="evidence" value="ECO:0007669"/>
    <property type="project" value="InterPro"/>
</dbReference>